<reference evidence="1" key="2">
    <citation type="submission" date="2023-06" db="EMBL/GenBank/DDBJ databases">
        <authorList>
            <consortium name="Lawrence Berkeley National Laboratory"/>
            <person name="Haridas S."/>
            <person name="Hensen N."/>
            <person name="Bonometti L."/>
            <person name="Westerberg I."/>
            <person name="Brannstrom I.O."/>
            <person name="Guillou S."/>
            <person name="Cros-Aarteil S."/>
            <person name="Calhoun S."/>
            <person name="Kuo A."/>
            <person name="Mondo S."/>
            <person name="Pangilinan J."/>
            <person name="Riley R."/>
            <person name="Labutti K."/>
            <person name="Andreopoulos B."/>
            <person name="Lipzen A."/>
            <person name="Chen C."/>
            <person name="Yanf M."/>
            <person name="Daum C."/>
            <person name="Ng V."/>
            <person name="Clum A."/>
            <person name="Steindorff A."/>
            <person name="Ohm R."/>
            <person name="Martin F."/>
            <person name="Silar P."/>
            <person name="Natvig D."/>
            <person name="Lalanne C."/>
            <person name="Gautier V."/>
            <person name="Ament-Velasquez S.L."/>
            <person name="Kruys A."/>
            <person name="Hutchinson M.I."/>
            <person name="Powell A.J."/>
            <person name="Barry K."/>
            <person name="Miller A.N."/>
            <person name="Grigoriev I.V."/>
            <person name="Debuchy R."/>
            <person name="Gladieux P."/>
            <person name="Thoren M.H."/>
            <person name="Johannesson H."/>
        </authorList>
    </citation>
    <scope>NUCLEOTIDE SEQUENCE</scope>
    <source>
        <strain evidence="1">CBS 958.72</strain>
    </source>
</reference>
<proteinExistence type="predicted"/>
<sequence length="204" mass="21738">MSATARSDPRDPRSGGRSWSFLLRERAALALLPRQRMRRRGWGSNIFTHPHTGGGGAQLPMPCHPGWFSIHVGTGRDRGPGLGKARAQSLFELGQKKDGGCNLTSGRVWQVSSADKKKTASSGGQANPGTGSALASLIISPAQAVEDKTRLREMEGYLAELCELVQPQKTGAVKSETGMIRLSPEPWRKLDCANCGMGAACIAA</sequence>
<dbReference type="Proteomes" id="UP001287356">
    <property type="component" value="Unassembled WGS sequence"/>
</dbReference>
<protein>
    <submittedName>
        <fullName evidence="1">Uncharacterized protein</fullName>
    </submittedName>
</protein>
<reference evidence="1" key="1">
    <citation type="journal article" date="2023" name="Mol. Phylogenet. Evol.">
        <title>Genome-scale phylogeny and comparative genomics of the fungal order Sordariales.</title>
        <authorList>
            <person name="Hensen N."/>
            <person name="Bonometti L."/>
            <person name="Westerberg I."/>
            <person name="Brannstrom I.O."/>
            <person name="Guillou S."/>
            <person name="Cros-Aarteil S."/>
            <person name="Calhoun S."/>
            <person name="Haridas S."/>
            <person name="Kuo A."/>
            <person name="Mondo S."/>
            <person name="Pangilinan J."/>
            <person name="Riley R."/>
            <person name="LaButti K."/>
            <person name="Andreopoulos B."/>
            <person name="Lipzen A."/>
            <person name="Chen C."/>
            <person name="Yan M."/>
            <person name="Daum C."/>
            <person name="Ng V."/>
            <person name="Clum A."/>
            <person name="Steindorff A."/>
            <person name="Ohm R.A."/>
            <person name="Martin F."/>
            <person name="Silar P."/>
            <person name="Natvig D.O."/>
            <person name="Lalanne C."/>
            <person name="Gautier V."/>
            <person name="Ament-Velasquez S.L."/>
            <person name="Kruys A."/>
            <person name="Hutchinson M.I."/>
            <person name="Powell A.J."/>
            <person name="Barry K."/>
            <person name="Miller A.N."/>
            <person name="Grigoriev I.V."/>
            <person name="Debuchy R."/>
            <person name="Gladieux P."/>
            <person name="Hiltunen Thoren M."/>
            <person name="Johannesson H."/>
        </authorList>
    </citation>
    <scope>NUCLEOTIDE SEQUENCE</scope>
    <source>
        <strain evidence="1">CBS 958.72</strain>
    </source>
</reference>
<organism evidence="1 2">
    <name type="scientific">Lasiosphaeria ovina</name>
    <dbReference type="NCBI Taxonomy" id="92902"/>
    <lineage>
        <taxon>Eukaryota</taxon>
        <taxon>Fungi</taxon>
        <taxon>Dikarya</taxon>
        <taxon>Ascomycota</taxon>
        <taxon>Pezizomycotina</taxon>
        <taxon>Sordariomycetes</taxon>
        <taxon>Sordariomycetidae</taxon>
        <taxon>Sordariales</taxon>
        <taxon>Lasiosphaeriaceae</taxon>
        <taxon>Lasiosphaeria</taxon>
    </lineage>
</organism>
<dbReference type="AlphaFoldDB" id="A0AAE0KLH2"/>
<evidence type="ECO:0000313" key="1">
    <source>
        <dbReference type="EMBL" id="KAK3378831.1"/>
    </source>
</evidence>
<accession>A0AAE0KLH2</accession>
<dbReference type="EMBL" id="JAULSN010000002">
    <property type="protein sequence ID" value="KAK3378831.1"/>
    <property type="molecule type" value="Genomic_DNA"/>
</dbReference>
<keyword evidence="2" id="KW-1185">Reference proteome</keyword>
<gene>
    <name evidence="1" type="ORF">B0T24DRAFT_140740</name>
</gene>
<comment type="caution">
    <text evidence="1">The sequence shown here is derived from an EMBL/GenBank/DDBJ whole genome shotgun (WGS) entry which is preliminary data.</text>
</comment>
<evidence type="ECO:0000313" key="2">
    <source>
        <dbReference type="Proteomes" id="UP001287356"/>
    </source>
</evidence>
<name>A0AAE0KLH2_9PEZI</name>